<dbReference type="EMBL" id="QXFU01000734">
    <property type="protein sequence ID" value="KAE9022549.1"/>
    <property type="molecule type" value="Genomic_DNA"/>
</dbReference>
<feature type="signal peptide" evidence="1">
    <location>
        <begin position="1"/>
        <end position="20"/>
    </location>
</feature>
<name>A0A6A3LTG6_9STRA</name>
<gene>
    <name evidence="2" type="ORF">PR002_g11950</name>
</gene>
<accession>A0A6A3LTG6</accession>
<dbReference type="OrthoDB" id="10342307at2759"/>
<feature type="chain" id="PRO_5025520918" description="RxLR effector protein" evidence="1">
    <location>
        <begin position="21"/>
        <end position="59"/>
    </location>
</feature>
<evidence type="ECO:0000256" key="1">
    <source>
        <dbReference type="SAM" id="SignalP"/>
    </source>
</evidence>
<proteinExistence type="predicted"/>
<evidence type="ECO:0000313" key="3">
    <source>
        <dbReference type="Proteomes" id="UP000435112"/>
    </source>
</evidence>
<comment type="caution">
    <text evidence="2">The sequence shown here is derived from an EMBL/GenBank/DDBJ whole genome shotgun (WGS) entry which is preliminary data.</text>
</comment>
<evidence type="ECO:0000313" key="2">
    <source>
        <dbReference type="EMBL" id="KAE9022549.1"/>
    </source>
</evidence>
<organism evidence="2 3">
    <name type="scientific">Phytophthora rubi</name>
    <dbReference type="NCBI Taxonomy" id="129364"/>
    <lineage>
        <taxon>Eukaryota</taxon>
        <taxon>Sar</taxon>
        <taxon>Stramenopiles</taxon>
        <taxon>Oomycota</taxon>
        <taxon>Peronosporomycetes</taxon>
        <taxon>Peronosporales</taxon>
        <taxon>Peronosporaceae</taxon>
        <taxon>Phytophthora</taxon>
    </lineage>
</organism>
<evidence type="ECO:0008006" key="4">
    <source>
        <dbReference type="Google" id="ProtNLM"/>
    </source>
</evidence>
<dbReference type="AlphaFoldDB" id="A0A6A3LTG6"/>
<keyword evidence="1" id="KW-0732">Signal</keyword>
<dbReference type="Proteomes" id="UP000435112">
    <property type="component" value="Unassembled WGS sequence"/>
</dbReference>
<protein>
    <recommendedName>
        <fullName evidence="4">RxLR effector protein</fullName>
    </recommendedName>
</protein>
<reference evidence="2 3" key="1">
    <citation type="submission" date="2018-09" db="EMBL/GenBank/DDBJ databases">
        <title>Genomic investigation of the strawberry pathogen Phytophthora fragariae indicates pathogenicity is determined by transcriptional variation in three key races.</title>
        <authorList>
            <person name="Adams T.M."/>
            <person name="Armitage A.D."/>
            <person name="Sobczyk M.K."/>
            <person name="Bates H.J."/>
            <person name="Dunwell J.M."/>
            <person name="Nellist C.F."/>
            <person name="Harrison R.J."/>
        </authorList>
    </citation>
    <scope>NUCLEOTIDE SEQUENCE [LARGE SCALE GENOMIC DNA]</scope>
    <source>
        <strain evidence="2 3">SCRP324</strain>
    </source>
</reference>
<sequence>MIRMSSVASFFLFAFSTTASMHCSCVSSRRGHRSISVFRARISFSPHVSGVAASCTVYE</sequence>